<gene>
    <name evidence="1" type="ORF">PCOR1329_LOCUS24510</name>
</gene>
<comment type="caution">
    <text evidence="1">The sequence shown here is derived from an EMBL/GenBank/DDBJ whole genome shotgun (WGS) entry which is preliminary data.</text>
</comment>
<sequence length="103" mass="11692">MCLGSLQQRTKPSQFLDHAMAPRLAGRAHIEMLAEGSKALTYRVADLEQCMWAHWRNGAWPAPDPEIEHKHEGKYHHTFVTSTSPLGNELSKTKCRIDLAWTP</sequence>
<dbReference type="EMBL" id="CAUYUJ010008446">
    <property type="protein sequence ID" value="CAK0823970.1"/>
    <property type="molecule type" value="Genomic_DNA"/>
</dbReference>
<reference evidence="1" key="1">
    <citation type="submission" date="2023-10" db="EMBL/GenBank/DDBJ databases">
        <authorList>
            <person name="Chen Y."/>
            <person name="Shah S."/>
            <person name="Dougan E. K."/>
            <person name="Thang M."/>
            <person name="Chan C."/>
        </authorList>
    </citation>
    <scope>NUCLEOTIDE SEQUENCE [LARGE SCALE GENOMIC DNA]</scope>
</reference>
<dbReference type="Proteomes" id="UP001189429">
    <property type="component" value="Unassembled WGS sequence"/>
</dbReference>
<accession>A0ABN9RX71</accession>
<proteinExistence type="predicted"/>
<evidence type="ECO:0000313" key="2">
    <source>
        <dbReference type="Proteomes" id="UP001189429"/>
    </source>
</evidence>
<name>A0ABN9RX71_9DINO</name>
<evidence type="ECO:0000313" key="1">
    <source>
        <dbReference type="EMBL" id="CAK0823970.1"/>
    </source>
</evidence>
<keyword evidence="2" id="KW-1185">Reference proteome</keyword>
<organism evidence="1 2">
    <name type="scientific">Prorocentrum cordatum</name>
    <dbReference type="NCBI Taxonomy" id="2364126"/>
    <lineage>
        <taxon>Eukaryota</taxon>
        <taxon>Sar</taxon>
        <taxon>Alveolata</taxon>
        <taxon>Dinophyceae</taxon>
        <taxon>Prorocentrales</taxon>
        <taxon>Prorocentraceae</taxon>
        <taxon>Prorocentrum</taxon>
    </lineage>
</organism>
<protein>
    <submittedName>
        <fullName evidence="1">Uncharacterized protein</fullName>
    </submittedName>
</protein>